<gene>
    <name evidence="5" type="ORF">FHL02_05605</name>
</gene>
<reference evidence="5 6" key="1">
    <citation type="journal article" date="2019" name="Syst. Appl. Microbiol.">
        <title>Polyphasic characterization of two novel Lactobacillus spp. isolated from blown salami packages: Description of Lactobacillus halodurans sp. nov. and Lactobacillus salsicarnum sp. nov.</title>
        <authorList>
            <person name="Schuster J.A."/>
            <person name="Klingl A."/>
            <person name="Vogel R.F."/>
            <person name="Ehrmann M.A."/>
        </authorList>
    </citation>
    <scope>NUCLEOTIDE SEQUENCE [LARGE SCALE GENOMIC DNA]</scope>
    <source>
        <strain evidence="5 6">TMW 1.2118</strain>
    </source>
</reference>
<evidence type="ECO:0000256" key="1">
    <source>
        <dbReference type="SAM" id="Phobius"/>
    </source>
</evidence>
<evidence type="ECO:0000256" key="2">
    <source>
        <dbReference type="SAM" id="SignalP"/>
    </source>
</evidence>
<keyword evidence="1" id="KW-0472">Membrane</keyword>
<keyword evidence="1" id="KW-1133">Transmembrane helix</keyword>
<organism evidence="5 6">
    <name type="scientific">Companilactobacillus mishanensis</name>
    <dbReference type="NCBI Taxonomy" id="2486008"/>
    <lineage>
        <taxon>Bacteria</taxon>
        <taxon>Bacillati</taxon>
        <taxon>Bacillota</taxon>
        <taxon>Bacilli</taxon>
        <taxon>Lactobacillales</taxon>
        <taxon>Lactobacillaceae</taxon>
        <taxon>Companilactobacillus</taxon>
    </lineage>
</organism>
<feature type="signal peptide" evidence="2">
    <location>
        <begin position="1"/>
        <end position="26"/>
    </location>
</feature>
<evidence type="ECO:0000313" key="6">
    <source>
        <dbReference type="Proteomes" id="UP000380386"/>
    </source>
</evidence>
<accession>A0A5P0ZHI4</accession>
<dbReference type="InterPro" id="IPR021759">
    <property type="entry name" value="WxLIP_HBD"/>
</dbReference>
<protein>
    <submittedName>
        <fullName evidence="5">DUF916 domain-containing protein</fullName>
    </submittedName>
</protein>
<dbReference type="Proteomes" id="UP000380386">
    <property type="component" value="Unassembled WGS sequence"/>
</dbReference>
<dbReference type="EMBL" id="VDFM01000005">
    <property type="protein sequence ID" value="MQS52489.1"/>
    <property type="molecule type" value="Genomic_DNA"/>
</dbReference>
<dbReference type="OrthoDB" id="2148359at2"/>
<dbReference type="RefSeq" id="WP_153382922.1">
    <property type="nucleotide sequence ID" value="NZ_VDFM01000005.1"/>
</dbReference>
<feature type="transmembrane region" description="Helical" evidence="1">
    <location>
        <begin position="306"/>
        <end position="328"/>
    </location>
</feature>
<feature type="domain" description="WxL Interacting Protein peptidoglycan binding" evidence="3">
    <location>
        <begin position="32"/>
        <end position="151"/>
    </location>
</feature>
<evidence type="ECO:0000313" key="5">
    <source>
        <dbReference type="EMBL" id="MQS52489.1"/>
    </source>
</evidence>
<feature type="chain" id="PRO_5024321590" evidence="2">
    <location>
        <begin position="27"/>
        <end position="344"/>
    </location>
</feature>
<proteinExistence type="predicted"/>
<dbReference type="Pfam" id="PF11797">
    <property type="entry name" value="WxLIP_HBD"/>
    <property type="match status" value="1"/>
</dbReference>
<dbReference type="AlphaFoldDB" id="A0A5P0ZHI4"/>
<dbReference type="InterPro" id="IPR010317">
    <property type="entry name" value="WxLIP_PGBD"/>
</dbReference>
<comment type="caution">
    <text evidence="5">The sequence shown here is derived from an EMBL/GenBank/DDBJ whole genome shotgun (WGS) entry which is preliminary data.</text>
</comment>
<evidence type="ECO:0000259" key="3">
    <source>
        <dbReference type="Pfam" id="PF06030"/>
    </source>
</evidence>
<dbReference type="Pfam" id="PF06030">
    <property type="entry name" value="WxLIP_PGBD"/>
    <property type="match status" value="1"/>
</dbReference>
<evidence type="ECO:0000259" key="4">
    <source>
        <dbReference type="Pfam" id="PF11797"/>
    </source>
</evidence>
<feature type="domain" description="WxL Interacting Protein host binding" evidence="4">
    <location>
        <begin position="161"/>
        <end position="295"/>
    </location>
</feature>
<keyword evidence="2" id="KW-0732">Signal</keyword>
<keyword evidence="1" id="KW-0812">Transmembrane</keyword>
<sequence>MRKFGFVLSLLLGLVTIFSVGNIANAAENKSYSIQAILPDTQQNKGVSYFDLHVESGKEETLKLLIANTGKKDLTITTEINNAYTTNSGTIGYDKYNVKLYKSQNKPLSSLVEGKRKIKSEVKSGEAKEVSFKIKAPEESFSGIILGGITTTADVSASRSSKMDIENQVRYVKGVVLHSDNDAEVIPEMNLLRGAPKGFNDTKGISFAFNNTAPINVNGVKMDAVIKHRGSKPIKYHAENLQFAPNSQFEYFIPIKPLRPGVYSTELTITSDAGYKKTFTNKLKITQGKIEALNESTNESVSPIRWIVIIGSLLVILVVGLWFFLYFTGKKNGFKKQKNDKSLM</sequence>
<name>A0A5P0ZHI4_9LACO</name>